<dbReference type="RefSeq" id="WP_044012092.1">
    <property type="nucleotide sequence ID" value="NZ_CCVW01000004.1"/>
</dbReference>
<evidence type="ECO:0000256" key="2">
    <source>
        <dbReference type="ARBA" id="ARBA00004377"/>
    </source>
</evidence>
<dbReference type="GO" id="GO:0017004">
    <property type="term" value="P:cytochrome complex assembly"/>
    <property type="evidence" value="ECO:0007669"/>
    <property type="project" value="UniProtKB-KW"/>
</dbReference>
<evidence type="ECO:0000256" key="1">
    <source>
        <dbReference type="ARBA" id="ARBA00002442"/>
    </source>
</evidence>
<evidence type="ECO:0000256" key="10">
    <source>
        <dbReference type="ARBA" id="ARBA00022989"/>
    </source>
</evidence>
<dbReference type="AlphaFoldDB" id="A0A078L130"/>
<evidence type="ECO:0000256" key="6">
    <source>
        <dbReference type="ARBA" id="ARBA00022475"/>
    </source>
</evidence>
<keyword evidence="14" id="KW-1185">Reference proteome</keyword>
<dbReference type="eggNOG" id="COG3114">
    <property type="taxonomic scope" value="Bacteria"/>
</dbReference>
<comment type="function">
    <text evidence="1 12">Required for the export of heme to the periplasm for the biogenesis of c-type cytochromes.</text>
</comment>
<evidence type="ECO:0000256" key="7">
    <source>
        <dbReference type="ARBA" id="ARBA00022519"/>
    </source>
</evidence>
<keyword evidence="10 12" id="KW-1133">Transmembrane helix</keyword>
<evidence type="ECO:0000256" key="3">
    <source>
        <dbReference type="ARBA" id="ARBA00008741"/>
    </source>
</evidence>
<keyword evidence="11 12" id="KW-0472">Membrane</keyword>
<dbReference type="STRING" id="1034943.BN59_03232"/>
<keyword evidence="5 12" id="KW-0813">Transport</keyword>
<accession>A0A078L130</accession>
<evidence type="ECO:0000256" key="9">
    <source>
        <dbReference type="ARBA" id="ARBA00022748"/>
    </source>
</evidence>
<comment type="subcellular location">
    <subcellularLocation>
        <location evidence="2 12">Cell inner membrane</location>
        <topology evidence="2 12">Single-pass membrane protein</topology>
    </subcellularLocation>
</comment>
<sequence length="55" mass="6668">MRHFLQWFAMGGYSFYVWTAYGLVFAVLASNILAVRVQRTRVRKRLEQWFKRQAL</sequence>
<organism evidence="13 14">
    <name type="scientific">Legionella massiliensis</name>
    <dbReference type="NCBI Taxonomy" id="1034943"/>
    <lineage>
        <taxon>Bacteria</taxon>
        <taxon>Pseudomonadati</taxon>
        <taxon>Pseudomonadota</taxon>
        <taxon>Gammaproteobacteria</taxon>
        <taxon>Legionellales</taxon>
        <taxon>Legionellaceae</taxon>
        <taxon>Legionella</taxon>
    </lineage>
</organism>
<dbReference type="InterPro" id="IPR007078">
    <property type="entry name" value="Haem_export_protD_CcmD"/>
</dbReference>
<keyword evidence="6 12" id="KW-1003">Cell membrane</keyword>
<evidence type="ECO:0000313" key="14">
    <source>
        <dbReference type="Proteomes" id="UP000044071"/>
    </source>
</evidence>
<dbReference type="NCBIfam" id="TIGR03141">
    <property type="entry name" value="cytochro_ccmD"/>
    <property type="match status" value="1"/>
</dbReference>
<protein>
    <recommendedName>
        <fullName evidence="4 12">Heme exporter protein D</fullName>
    </recommendedName>
</protein>
<dbReference type="Proteomes" id="UP000044071">
    <property type="component" value="Unassembled WGS sequence"/>
</dbReference>
<gene>
    <name evidence="13" type="ORF">BN59_03232</name>
</gene>
<keyword evidence="7 12" id="KW-0997">Cell inner membrane</keyword>
<comment type="similarity">
    <text evidence="3 12">Belongs to the CcmD/CycX/HelD family.</text>
</comment>
<dbReference type="EMBL" id="CCSB01000004">
    <property type="protein sequence ID" value="CDZ78917.1"/>
    <property type="molecule type" value="Genomic_DNA"/>
</dbReference>
<dbReference type="Pfam" id="PF04995">
    <property type="entry name" value="CcmD"/>
    <property type="match status" value="1"/>
</dbReference>
<dbReference type="GO" id="GO:0015886">
    <property type="term" value="P:heme transport"/>
    <property type="evidence" value="ECO:0007669"/>
    <property type="project" value="InterPro"/>
</dbReference>
<evidence type="ECO:0000256" key="5">
    <source>
        <dbReference type="ARBA" id="ARBA00022448"/>
    </source>
</evidence>
<reference evidence="13 14" key="1">
    <citation type="submission" date="2014-06" db="EMBL/GenBank/DDBJ databases">
        <authorList>
            <person name="Urmite Genomes Urmite Genomes"/>
        </authorList>
    </citation>
    <scope>NUCLEOTIDE SEQUENCE [LARGE SCALE GENOMIC DNA]</scope>
</reference>
<dbReference type="GO" id="GO:0005886">
    <property type="term" value="C:plasma membrane"/>
    <property type="evidence" value="ECO:0007669"/>
    <property type="project" value="UniProtKB-SubCell"/>
</dbReference>
<keyword evidence="9 12" id="KW-0201">Cytochrome c-type biogenesis</keyword>
<evidence type="ECO:0000256" key="8">
    <source>
        <dbReference type="ARBA" id="ARBA00022692"/>
    </source>
</evidence>
<evidence type="ECO:0000313" key="13">
    <source>
        <dbReference type="EMBL" id="CDZ78917.1"/>
    </source>
</evidence>
<proteinExistence type="inferred from homology"/>
<feature type="transmembrane region" description="Helical" evidence="12">
    <location>
        <begin position="15"/>
        <end position="35"/>
    </location>
</feature>
<evidence type="ECO:0000256" key="12">
    <source>
        <dbReference type="RuleBase" id="RU363101"/>
    </source>
</evidence>
<keyword evidence="8 12" id="KW-0812">Transmembrane</keyword>
<evidence type="ECO:0000256" key="4">
    <source>
        <dbReference type="ARBA" id="ARBA00016461"/>
    </source>
</evidence>
<evidence type="ECO:0000256" key="11">
    <source>
        <dbReference type="ARBA" id="ARBA00023136"/>
    </source>
</evidence>
<name>A0A078L130_9GAMM</name>